<dbReference type="SUPFAM" id="SSF140860">
    <property type="entry name" value="Pseudo ankyrin repeat-like"/>
    <property type="match status" value="3"/>
</dbReference>
<dbReference type="Gene3D" id="1.25.40.20">
    <property type="entry name" value="Ankyrin repeat-containing domain"/>
    <property type="match status" value="1"/>
</dbReference>
<organism evidence="1 2">
    <name type="scientific">Pithovirus sibericum</name>
    <dbReference type="NCBI Taxonomy" id="1450746"/>
    <lineage>
        <taxon>Viruses</taxon>
        <taxon>Pithoviruses</taxon>
        <taxon>Orthopithovirinae</taxon>
        <taxon>Alphapithovirus</taxon>
        <taxon>Alphapithovirus sibericum</taxon>
    </lineage>
</organism>
<dbReference type="PANTHER" id="PTHR46586">
    <property type="entry name" value="ANKYRIN REPEAT-CONTAINING PROTEIN"/>
    <property type="match status" value="1"/>
</dbReference>
<reference evidence="1 2" key="1">
    <citation type="journal article" date="2014" name="Proc. Natl. Acad. Sci. U.S.A.">
        <title>Thirty-thousand-year-old distant relative of giant icosahedral DNA viruses with a pandoravirus morphology.</title>
        <authorList>
            <person name="Legendre M."/>
            <person name="Bartoli J."/>
            <person name="Shmakova L."/>
            <person name="Jeudy S."/>
            <person name="Labadie K."/>
            <person name="Adrait A."/>
            <person name="Lescot M."/>
            <person name="Poirot O."/>
            <person name="Bertaux L."/>
            <person name="Bruley C."/>
            <person name="Coute Y."/>
            <person name="Rivkina E."/>
            <person name="Abergel C."/>
            <person name="Claverie J.M."/>
        </authorList>
    </citation>
    <scope>NUCLEOTIDE SEQUENCE [LARGE SCALE GENOMIC DNA]</scope>
    <source>
        <strain evidence="1">P1084-T</strain>
    </source>
</reference>
<keyword evidence="2" id="KW-1185">Reference proteome</keyword>
<dbReference type="InterPro" id="IPR036047">
    <property type="entry name" value="F-box-like_dom_sf"/>
</dbReference>
<dbReference type="OrthoDB" id="36556at10239"/>
<sequence length="389" mass="44606">MDNQFDPLSISDLPVETLEHILRFCEGYSYLTSQVCPSWRKVVLAWGNLKEKFIDMCFEEGWPCVARFPGSYFTITRLHSLVKNENIDLLRAARQRGASVFICQSFAADVGSLKVLQWYKKEVGQLPSCSVGKLAASRGHRKVIDWLIEKHFYLGSEVMAGAAEFGDLEMVQKLRENSCNWGEEVCESAAEKGHLEILKWLRSNPEDLCPWNEGTSRKAAQGGDLETLKWLKEQNCPWHSDVSLILTMGGHFEALKWEMANGGHWDAKMFGWIAEKGNIEVLQWAREKGYPHNNSFTASAASHGQLEVLKWAVREGFSLAPKCIELAIFHGDFETIRWLRKQGQPWPQKNSLPLLRRVKDEVRVWAIENGCPESFFELKLMEDFDWEFN</sequence>
<dbReference type="InterPro" id="IPR052050">
    <property type="entry name" value="SecEffector_AnkRepeat"/>
</dbReference>
<dbReference type="Proteomes" id="UP000202176">
    <property type="component" value="Segment"/>
</dbReference>
<dbReference type="CDD" id="cd09917">
    <property type="entry name" value="F-box_SF"/>
    <property type="match status" value="1"/>
</dbReference>
<gene>
    <name evidence="1" type="ORF">pv_188</name>
</gene>
<dbReference type="InterPro" id="IPR036770">
    <property type="entry name" value="Ankyrin_rpt-contain_sf"/>
</dbReference>
<dbReference type="PANTHER" id="PTHR46586:SF3">
    <property type="entry name" value="ANKYRIN REPEAT-CONTAINING PROTEIN"/>
    <property type="match status" value="1"/>
</dbReference>
<proteinExistence type="predicted"/>
<accession>W5SAG5</accession>
<evidence type="ECO:0000313" key="2">
    <source>
        <dbReference type="Proteomes" id="UP000202176"/>
    </source>
</evidence>
<dbReference type="RefSeq" id="YP_009001090.1">
    <property type="nucleotide sequence ID" value="NC_023423.1"/>
</dbReference>
<dbReference type="KEGG" id="vg:18266216"/>
<evidence type="ECO:0000313" key="1">
    <source>
        <dbReference type="EMBL" id="AHH01755.1"/>
    </source>
</evidence>
<protein>
    <submittedName>
        <fullName evidence="1">Ankyrin-repeat protein</fullName>
    </submittedName>
</protein>
<name>W5SAG5_9VIRU</name>
<dbReference type="SUPFAM" id="SSF81383">
    <property type="entry name" value="F-box domain"/>
    <property type="match status" value="1"/>
</dbReference>
<dbReference type="EMBL" id="KF740664">
    <property type="protein sequence ID" value="AHH01755.1"/>
    <property type="molecule type" value="Genomic_DNA"/>
</dbReference>
<dbReference type="GeneID" id="18266216"/>